<dbReference type="InterPro" id="IPR000620">
    <property type="entry name" value="EamA_dom"/>
</dbReference>
<keyword evidence="1" id="KW-1133">Transmembrane helix</keyword>
<dbReference type="Pfam" id="PF00892">
    <property type="entry name" value="EamA"/>
    <property type="match status" value="1"/>
</dbReference>
<keyword evidence="4" id="KW-1185">Reference proteome</keyword>
<feature type="non-terminal residue" evidence="3">
    <location>
        <position position="75"/>
    </location>
</feature>
<evidence type="ECO:0000313" key="4">
    <source>
        <dbReference type="Proteomes" id="UP000703674"/>
    </source>
</evidence>
<comment type="caution">
    <text evidence="3">The sequence shown here is derived from an EMBL/GenBank/DDBJ whole genome shotgun (WGS) entry which is preliminary data.</text>
</comment>
<dbReference type="Proteomes" id="UP000703674">
    <property type="component" value="Unassembled WGS sequence"/>
</dbReference>
<keyword evidence="1" id="KW-0812">Transmembrane</keyword>
<evidence type="ECO:0000256" key="1">
    <source>
        <dbReference type="SAM" id="Phobius"/>
    </source>
</evidence>
<sequence length="75" mass="8482">MSQAKNPLFIILAFFAIYVIWGSTYLLNKIAVSELSPFMLASIRFTLAGLLIFSISKFMGKSLRLTRAQFFNTVI</sequence>
<name>A0ABX1D4A0_9FLAO</name>
<accession>A0ABX1D4A0</accession>
<organism evidence="3 4">
    <name type="scientific">Salinimicrobium oceani</name>
    <dbReference type="NCBI Taxonomy" id="2722702"/>
    <lineage>
        <taxon>Bacteria</taxon>
        <taxon>Pseudomonadati</taxon>
        <taxon>Bacteroidota</taxon>
        <taxon>Flavobacteriia</taxon>
        <taxon>Flavobacteriales</taxon>
        <taxon>Flavobacteriaceae</taxon>
        <taxon>Salinimicrobium</taxon>
    </lineage>
</organism>
<evidence type="ECO:0000259" key="2">
    <source>
        <dbReference type="Pfam" id="PF00892"/>
    </source>
</evidence>
<reference evidence="3 4" key="1">
    <citation type="submission" date="2020-03" db="EMBL/GenBank/DDBJ databases">
        <title>Salinimicrobium sp. nov, isolated from SCS.</title>
        <authorList>
            <person name="Cao W.R."/>
        </authorList>
    </citation>
    <scope>NUCLEOTIDE SEQUENCE [LARGE SCALE GENOMIC DNA]</scope>
    <source>
        <strain evidence="4">J15B91</strain>
    </source>
</reference>
<proteinExistence type="predicted"/>
<dbReference type="RefSeq" id="WP_168139865.1">
    <property type="nucleotide sequence ID" value="NZ_JAAVJR010000990.1"/>
</dbReference>
<gene>
    <name evidence="3" type="ORF">HC175_20405</name>
</gene>
<keyword evidence="1" id="KW-0472">Membrane</keyword>
<protein>
    <submittedName>
        <fullName evidence="3">EamA family transporter</fullName>
    </submittedName>
</protein>
<feature type="transmembrane region" description="Helical" evidence="1">
    <location>
        <begin position="38"/>
        <end position="59"/>
    </location>
</feature>
<feature type="domain" description="EamA" evidence="2">
    <location>
        <begin position="9"/>
        <end position="69"/>
    </location>
</feature>
<feature type="transmembrane region" description="Helical" evidence="1">
    <location>
        <begin position="7"/>
        <end position="26"/>
    </location>
</feature>
<dbReference type="EMBL" id="JAAVJR010000990">
    <property type="protein sequence ID" value="NJW55281.1"/>
    <property type="molecule type" value="Genomic_DNA"/>
</dbReference>
<evidence type="ECO:0000313" key="3">
    <source>
        <dbReference type="EMBL" id="NJW55281.1"/>
    </source>
</evidence>